<feature type="non-terminal residue" evidence="1">
    <location>
        <position position="42"/>
    </location>
</feature>
<name>X1JJX8_9ZZZZ</name>
<dbReference type="EMBL" id="BARU01040821">
    <property type="protein sequence ID" value="GAH81795.1"/>
    <property type="molecule type" value="Genomic_DNA"/>
</dbReference>
<dbReference type="AlphaFoldDB" id="X1JJX8"/>
<accession>X1JJX8</accession>
<reference evidence="1" key="1">
    <citation type="journal article" date="2014" name="Front. Microbiol.">
        <title>High frequency of phylogenetically diverse reductive dehalogenase-homologous genes in deep subseafloor sedimentary metagenomes.</title>
        <authorList>
            <person name="Kawai M."/>
            <person name="Futagami T."/>
            <person name="Toyoda A."/>
            <person name="Takaki Y."/>
            <person name="Nishi S."/>
            <person name="Hori S."/>
            <person name="Arai W."/>
            <person name="Tsubouchi T."/>
            <person name="Morono Y."/>
            <person name="Uchiyama I."/>
            <person name="Ito T."/>
            <person name="Fujiyama A."/>
            <person name="Inagaki F."/>
            <person name="Takami H."/>
        </authorList>
    </citation>
    <scope>NUCLEOTIDE SEQUENCE</scope>
    <source>
        <strain evidence="1">Expedition CK06-06</strain>
    </source>
</reference>
<comment type="caution">
    <text evidence="1">The sequence shown here is derived from an EMBL/GenBank/DDBJ whole genome shotgun (WGS) entry which is preliminary data.</text>
</comment>
<organism evidence="1">
    <name type="scientific">marine sediment metagenome</name>
    <dbReference type="NCBI Taxonomy" id="412755"/>
    <lineage>
        <taxon>unclassified sequences</taxon>
        <taxon>metagenomes</taxon>
        <taxon>ecological metagenomes</taxon>
    </lineage>
</organism>
<sequence>MRPRRKRALSSEDARKVRQRGYDNAREFALAIGLSSDYKNDP</sequence>
<protein>
    <submittedName>
        <fullName evidence="1">Uncharacterized protein</fullName>
    </submittedName>
</protein>
<proteinExistence type="predicted"/>
<gene>
    <name evidence="1" type="ORF">S03H2_63056</name>
</gene>
<evidence type="ECO:0000313" key="1">
    <source>
        <dbReference type="EMBL" id="GAH81795.1"/>
    </source>
</evidence>